<dbReference type="InterPro" id="IPR050707">
    <property type="entry name" value="HTH_MetabolicPath_Reg"/>
</dbReference>
<evidence type="ECO:0000259" key="5">
    <source>
        <dbReference type="PROSITE" id="PS51078"/>
    </source>
</evidence>
<dbReference type="Gene3D" id="3.30.450.40">
    <property type="match status" value="1"/>
</dbReference>
<dbReference type="InterPro" id="IPR036388">
    <property type="entry name" value="WH-like_DNA-bd_sf"/>
</dbReference>
<dbReference type="GO" id="GO:0003677">
    <property type="term" value="F:DNA binding"/>
    <property type="evidence" value="ECO:0007669"/>
    <property type="project" value="UniProtKB-KW"/>
</dbReference>
<dbReference type="Pfam" id="PF01614">
    <property type="entry name" value="IclR_C"/>
    <property type="match status" value="1"/>
</dbReference>
<keyword evidence="2" id="KW-0238">DNA-binding</keyword>
<dbReference type="PANTHER" id="PTHR30136">
    <property type="entry name" value="HELIX-TURN-HELIX TRANSCRIPTIONAL REGULATOR, ICLR FAMILY"/>
    <property type="match status" value="1"/>
</dbReference>
<accession>A0A4S2GZT9</accession>
<dbReference type="AlphaFoldDB" id="A0A4S2GZT9"/>
<dbReference type="EMBL" id="SRXW01000002">
    <property type="protein sequence ID" value="TGY88777.1"/>
    <property type="molecule type" value="Genomic_DNA"/>
</dbReference>
<dbReference type="InterPro" id="IPR014757">
    <property type="entry name" value="Tscrpt_reg_IclR_C"/>
</dbReference>
<reference evidence="6 7" key="1">
    <citation type="journal article" date="2017" name="Int. J. Syst. Evol. Microbiol.">
        <title>Marinicauda algicola sp. nov., isolated from a marine red alga Rhodosorus marinus.</title>
        <authorList>
            <person name="Jeong S.E."/>
            <person name="Jeon S.H."/>
            <person name="Chun B.H."/>
            <person name="Kim D.W."/>
            <person name="Jeon C.O."/>
        </authorList>
    </citation>
    <scope>NUCLEOTIDE SEQUENCE [LARGE SCALE GENOMIC DNA]</scope>
    <source>
        <strain evidence="6 7">JCM 31718</strain>
    </source>
</reference>
<evidence type="ECO:0000313" key="7">
    <source>
        <dbReference type="Proteomes" id="UP000308054"/>
    </source>
</evidence>
<dbReference type="InterPro" id="IPR036390">
    <property type="entry name" value="WH_DNA-bd_sf"/>
</dbReference>
<dbReference type="InterPro" id="IPR029016">
    <property type="entry name" value="GAF-like_dom_sf"/>
</dbReference>
<dbReference type="GO" id="GO:0045892">
    <property type="term" value="P:negative regulation of DNA-templated transcription"/>
    <property type="evidence" value="ECO:0007669"/>
    <property type="project" value="TreeGrafter"/>
</dbReference>
<dbReference type="PROSITE" id="PS51077">
    <property type="entry name" value="HTH_ICLR"/>
    <property type="match status" value="1"/>
</dbReference>
<evidence type="ECO:0000256" key="3">
    <source>
        <dbReference type="ARBA" id="ARBA00023163"/>
    </source>
</evidence>
<keyword evidence="7" id="KW-1185">Reference proteome</keyword>
<protein>
    <submittedName>
        <fullName evidence="6">IclR family transcriptional regulator</fullName>
    </submittedName>
</protein>
<gene>
    <name evidence="6" type="ORF">E5163_06465</name>
</gene>
<dbReference type="Proteomes" id="UP000308054">
    <property type="component" value="Unassembled WGS sequence"/>
</dbReference>
<dbReference type="GO" id="GO:0003700">
    <property type="term" value="F:DNA-binding transcription factor activity"/>
    <property type="evidence" value="ECO:0007669"/>
    <property type="project" value="TreeGrafter"/>
</dbReference>
<evidence type="ECO:0000256" key="1">
    <source>
        <dbReference type="ARBA" id="ARBA00023015"/>
    </source>
</evidence>
<organism evidence="6 7">
    <name type="scientific">Marinicauda algicola</name>
    <dbReference type="NCBI Taxonomy" id="2029849"/>
    <lineage>
        <taxon>Bacteria</taxon>
        <taxon>Pseudomonadati</taxon>
        <taxon>Pseudomonadota</taxon>
        <taxon>Alphaproteobacteria</taxon>
        <taxon>Maricaulales</taxon>
        <taxon>Maricaulaceae</taxon>
        <taxon>Marinicauda</taxon>
    </lineage>
</organism>
<dbReference type="PROSITE" id="PS51078">
    <property type="entry name" value="ICLR_ED"/>
    <property type="match status" value="1"/>
</dbReference>
<evidence type="ECO:0000259" key="4">
    <source>
        <dbReference type="PROSITE" id="PS51077"/>
    </source>
</evidence>
<dbReference type="InterPro" id="IPR005471">
    <property type="entry name" value="Tscrpt_reg_IclR_N"/>
</dbReference>
<feature type="domain" description="IclR-ED" evidence="5">
    <location>
        <begin position="73"/>
        <end position="255"/>
    </location>
</feature>
<proteinExistence type="predicted"/>
<comment type="caution">
    <text evidence="6">The sequence shown here is derived from an EMBL/GenBank/DDBJ whole genome shotgun (WGS) entry which is preliminary data.</text>
</comment>
<dbReference type="Gene3D" id="1.10.10.10">
    <property type="entry name" value="Winged helix-like DNA-binding domain superfamily/Winged helix DNA-binding domain"/>
    <property type="match status" value="1"/>
</dbReference>
<keyword evidence="3" id="KW-0804">Transcription</keyword>
<dbReference type="SUPFAM" id="SSF46785">
    <property type="entry name" value="Winged helix' DNA-binding domain"/>
    <property type="match status" value="1"/>
</dbReference>
<evidence type="ECO:0000256" key="2">
    <source>
        <dbReference type="ARBA" id="ARBA00023125"/>
    </source>
</evidence>
<evidence type="ECO:0000313" key="6">
    <source>
        <dbReference type="EMBL" id="TGY88777.1"/>
    </source>
</evidence>
<feature type="domain" description="HTH iclR-type" evidence="4">
    <location>
        <begin position="11"/>
        <end position="72"/>
    </location>
</feature>
<dbReference type="PANTHER" id="PTHR30136:SF24">
    <property type="entry name" value="HTH-TYPE TRANSCRIPTIONAL REPRESSOR ALLR"/>
    <property type="match status" value="1"/>
</dbReference>
<keyword evidence="1" id="KW-0805">Transcription regulation</keyword>
<sequence length="288" mass="31612">MVRNRMPTPVPRTLEKALDLLRVVVEDGGQRSFSKLAQDVALPASTAHRLGVVLERYGFILRERPGRYLPGPWLMAFARRFDERTVLARISRPILRELSQRWRQTVHLGVLEDSMVTYLAKAAHGPAAEFTREDMQLEAYCSGIGKVLLANVSPAARARYLSDGPFVALTSNTIVDPELLRKHLEEVEVQGWAFDDAEVFEDLKCLAVPVMGADCSVIAAISISAPAPTFEGCRREQALAALRDAAVCIERRMAGRAFVASSLLAPRSKSPLLSDDPVVGCKSCGSQP</sequence>
<name>A0A4S2GZT9_9PROT</name>
<dbReference type="Pfam" id="PF09339">
    <property type="entry name" value="HTH_IclR"/>
    <property type="match status" value="1"/>
</dbReference>
<dbReference type="SMART" id="SM00346">
    <property type="entry name" value="HTH_ICLR"/>
    <property type="match status" value="1"/>
</dbReference>
<dbReference type="SUPFAM" id="SSF55781">
    <property type="entry name" value="GAF domain-like"/>
    <property type="match status" value="1"/>
</dbReference>